<comment type="caution">
    <text evidence="1">The sequence shown here is derived from an EMBL/GenBank/DDBJ whole genome shotgun (WGS) entry which is preliminary data.</text>
</comment>
<evidence type="ECO:0000313" key="2">
    <source>
        <dbReference type="Proteomes" id="UP000188268"/>
    </source>
</evidence>
<reference evidence="1 2" key="1">
    <citation type="submission" date="2013-09" db="EMBL/GenBank/DDBJ databases">
        <title>Corchorus capsularis genome sequencing.</title>
        <authorList>
            <person name="Alam M."/>
            <person name="Haque M.S."/>
            <person name="Islam M.S."/>
            <person name="Emdad E.M."/>
            <person name="Islam M.M."/>
            <person name="Ahmed B."/>
            <person name="Halim A."/>
            <person name="Hossen Q.M.M."/>
            <person name="Hossain M.Z."/>
            <person name="Ahmed R."/>
            <person name="Khan M.M."/>
            <person name="Islam R."/>
            <person name="Rashid M.M."/>
            <person name="Khan S.A."/>
            <person name="Rahman M.S."/>
            <person name="Alam M."/>
        </authorList>
    </citation>
    <scope>NUCLEOTIDE SEQUENCE [LARGE SCALE GENOMIC DNA]</scope>
    <source>
        <strain evidence="2">cv. CVL-1</strain>
        <tissue evidence="1">Whole seedling</tissue>
    </source>
</reference>
<dbReference type="EMBL" id="AWWV01005056">
    <property type="protein sequence ID" value="OMP06055.1"/>
    <property type="molecule type" value="Genomic_DNA"/>
</dbReference>
<gene>
    <name evidence="1" type="ORF">CCACVL1_01730</name>
</gene>
<sequence length="19" mass="2141">MAERKSESESRARSSETIS</sequence>
<protein>
    <submittedName>
        <fullName evidence="1">Uncharacterized protein</fullName>
    </submittedName>
</protein>
<keyword evidence="2" id="KW-1185">Reference proteome</keyword>
<name>A0A1R3KG47_COCAP</name>
<dbReference type="Proteomes" id="UP000188268">
    <property type="component" value="Unassembled WGS sequence"/>
</dbReference>
<dbReference type="AlphaFoldDB" id="A0A1R3KG47"/>
<proteinExistence type="predicted"/>
<accession>A0A1R3KG47</accession>
<evidence type="ECO:0000313" key="1">
    <source>
        <dbReference type="EMBL" id="OMP06055.1"/>
    </source>
</evidence>
<organism evidence="1 2">
    <name type="scientific">Corchorus capsularis</name>
    <name type="common">Jute</name>
    <dbReference type="NCBI Taxonomy" id="210143"/>
    <lineage>
        <taxon>Eukaryota</taxon>
        <taxon>Viridiplantae</taxon>
        <taxon>Streptophyta</taxon>
        <taxon>Embryophyta</taxon>
        <taxon>Tracheophyta</taxon>
        <taxon>Spermatophyta</taxon>
        <taxon>Magnoliopsida</taxon>
        <taxon>eudicotyledons</taxon>
        <taxon>Gunneridae</taxon>
        <taxon>Pentapetalae</taxon>
        <taxon>rosids</taxon>
        <taxon>malvids</taxon>
        <taxon>Malvales</taxon>
        <taxon>Malvaceae</taxon>
        <taxon>Grewioideae</taxon>
        <taxon>Apeibeae</taxon>
        <taxon>Corchorus</taxon>
    </lineage>
</organism>